<dbReference type="Gramene" id="ONI26426">
    <property type="protein sequence ID" value="ONI26426"/>
    <property type="gene ID" value="PRUPE_1G023900"/>
</dbReference>
<dbReference type="AlphaFoldDB" id="A0A251QRN3"/>
<protein>
    <submittedName>
        <fullName evidence="2">Uncharacterized protein</fullName>
    </submittedName>
</protein>
<evidence type="ECO:0000313" key="2">
    <source>
        <dbReference type="EMBL" id="ONI26426.1"/>
    </source>
</evidence>
<feature type="compositionally biased region" description="Pro residues" evidence="1">
    <location>
        <begin position="95"/>
        <end position="175"/>
    </location>
</feature>
<feature type="region of interest" description="Disordered" evidence="1">
    <location>
        <begin position="45"/>
        <end position="185"/>
    </location>
</feature>
<gene>
    <name evidence="2" type="ORF">PRUPE_1G023900</name>
</gene>
<dbReference type="Proteomes" id="UP000006882">
    <property type="component" value="Chromosome G1"/>
</dbReference>
<feature type="compositionally biased region" description="Pro residues" evidence="1">
    <location>
        <begin position="60"/>
        <end position="70"/>
    </location>
</feature>
<sequence>MSSSISSFSSTLIRRTIPFCSFTTSTTSATSTQFLSPKRKPIWPLLSRALPDSPDQYPTRSPPEFSPPVPGRYDQPSAPPEVPGISTSPDVDTTPVPPPEVNPYPPPLDPDPNPGPDFPVPPLKPPPVPDIPPPFPDNPLPKPDVVPPQPPDIVPPPPPEPEIIPPPAPPPPPTGPGKSLATTQMFGQSKLTFGKFLV</sequence>
<keyword evidence="3" id="KW-1185">Reference proteome</keyword>
<dbReference type="EMBL" id="CM007651">
    <property type="protein sequence ID" value="ONI26426.1"/>
    <property type="molecule type" value="Genomic_DNA"/>
</dbReference>
<evidence type="ECO:0000256" key="1">
    <source>
        <dbReference type="SAM" id="MobiDB-lite"/>
    </source>
</evidence>
<evidence type="ECO:0000313" key="3">
    <source>
        <dbReference type="Proteomes" id="UP000006882"/>
    </source>
</evidence>
<name>A0A251QRN3_PRUPE</name>
<accession>A0A251QRN3</accession>
<proteinExistence type="predicted"/>
<reference evidence="2 3" key="1">
    <citation type="journal article" date="2013" name="Nat. Genet.">
        <title>The high-quality draft genome of peach (Prunus persica) identifies unique patterns of genetic diversity, domestication and genome evolution.</title>
        <authorList>
            <consortium name="International Peach Genome Initiative"/>
            <person name="Verde I."/>
            <person name="Abbott A.G."/>
            <person name="Scalabrin S."/>
            <person name="Jung S."/>
            <person name="Shu S."/>
            <person name="Marroni F."/>
            <person name="Zhebentyayeva T."/>
            <person name="Dettori M.T."/>
            <person name="Grimwood J."/>
            <person name="Cattonaro F."/>
            <person name="Zuccolo A."/>
            <person name="Rossini L."/>
            <person name="Jenkins J."/>
            <person name="Vendramin E."/>
            <person name="Meisel L.A."/>
            <person name="Decroocq V."/>
            <person name="Sosinski B."/>
            <person name="Prochnik S."/>
            <person name="Mitros T."/>
            <person name="Policriti A."/>
            <person name="Cipriani G."/>
            <person name="Dondini L."/>
            <person name="Ficklin S."/>
            <person name="Goodstein D.M."/>
            <person name="Xuan P."/>
            <person name="Del Fabbro C."/>
            <person name="Aramini V."/>
            <person name="Copetti D."/>
            <person name="Gonzalez S."/>
            <person name="Horner D.S."/>
            <person name="Falchi R."/>
            <person name="Lucas S."/>
            <person name="Mica E."/>
            <person name="Maldonado J."/>
            <person name="Lazzari B."/>
            <person name="Bielenberg D."/>
            <person name="Pirona R."/>
            <person name="Miculan M."/>
            <person name="Barakat A."/>
            <person name="Testolin R."/>
            <person name="Stella A."/>
            <person name="Tartarini S."/>
            <person name="Tonutti P."/>
            <person name="Arus P."/>
            <person name="Orellana A."/>
            <person name="Wells C."/>
            <person name="Main D."/>
            <person name="Vizzotto G."/>
            <person name="Silva H."/>
            <person name="Salamini F."/>
            <person name="Schmutz J."/>
            <person name="Morgante M."/>
            <person name="Rokhsar D.S."/>
        </authorList>
    </citation>
    <scope>NUCLEOTIDE SEQUENCE [LARGE SCALE GENOMIC DNA]</scope>
    <source>
        <strain evidence="3">cv. Nemared</strain>
    </source>
</reference>
<organism evidence="2 3">
    <name type="scientific">Prunus persica</name>
    <name type="common">Peach</name>
    <name type="synonym">Amygdalus persica</name>
    <dbReference type="NCBI Taxonomy" id="3760"/>
    <lineage>
        <taxon>Eukaryota</taxon>
        <taxon>Viridiplantae</taxon>
        <taxon>Streptophyta</taxon>
        <taxon>Embryophyta</taxon>
        <taxon>Tracheophyta</taxon>
        <taxon>Spermatophyta</taxon>
        <taxon>Magnoliopsida</taxon>
        <taxon>eudicotyledons</taxon>
        <taxon>Gunneridae</taxon>
        <taxon>Pentapetalae</taxon>
        <taxon>rosids</taxon>
        <taxon>fabids</taxon>
        <taxon>Rosales</taxon>
        <taxon>Rosaceae</taxon>
        <taxon>Amygdaloideae</taxon>
        <taxon>Amygdaleae</taxon>
        <taxon>Prunus</taxon>
    </lineage>
</organism>